<evidence type="ECO:0000313" key="2">
    <source>
        <dbReference type="Proteomes" id="UP000018747"/>
    </source>
</evidence>
<accession>V6I3F1</accession>
<comment type="caution">
    <text evidence="1">The sequence shown here is derived from an EMBL/GenBank/DDBJ whole genome shotgun (WGS) entry which is preliminary data.</text>
</comment>
<dbReference type="Proteomes" id="UP000018747">
    <property type="component" value="Unassembled WGS sequence"/>
</dbReference>
<keyword evidence="2" id="KW-1185">Reference proteome</keyword>
<name>V6I3F1_9LEPT</name>
<dbReference type="AlphaFoldDB" id="V6I3F1"/>
<organism evidence="1 2">
    <name type="scientific">Leptospira alexanderi serovar Manhao 3 str. L 60</name>
    <dbReference type="NCBI Taxonomy" id="1049759"/>
    <lineage>
        <taxon>Bacteria</taxon>
        <taxon>Pseudomonadati</taxon>
        <taxon>Spirochaetota</taxon>
        <taxon>Spirochaetia</taxon>
        <taxon>Leptospirales</taxon>
        <taxon>Leptospiraceae</taxon>
        <taxon>Leptospira</taxon>
    </lineage>
</organism>
<gene>
    <name evidence="1" type="ORF">LEP1GSC062_0576</name>
</gene>
<evidence type="ECO:0000313" key="1">
    <source>
        <dbReference type="EMBL" id="EQA64466.1"/>
    </source>
</evidence>
<sequence>MCGAGVRVCGANLERSEETKLSDVPRNLNKVNQINQDAFQFFQI</sequence>
<reference evidence="1" key="1">
    <citation type="submission" date="2013-05" db="EMBL/GenBank/DDBJ databases">
        <authorList>
            <person name="Harkins D.M."/>
            <person name="Durkin A.S."/>
            <person name="Brinkac L.M."/>
            <person name="Haft D.H."/>
            <person name="Selengut J.D."/>
            <person name="Sanka R."/>
            <person name="DePew J."/>
            <person name="Purushe J."/>
            <person name="Hartskeerl R.A."/>
            <person name="Ahmed A."/>
            <person name="van der Linden H."/>
            <person name="Goris M.G.A."/>
            <person name="Vinetz J.M."/>
            <person name="Sutton G.G."/>
            <person name="Nierman W.C."/>
            <person name="Fouts D.E."/>
        </authorList>
    </citation>
    <scope>NUCLEOTIDE SEQUENCE [LARGE SCALE GENOMIC DNA]</scope>
    <source>
        <strain evidence="1">L 60</strain>
    </source>
</reference>
<protein>
    <submittedName>
        <fullName evidence="1">Uncharacterized protein</fullName>
    </submittedName>
</protein>
<proteinExistence type="predicted"/>
<dbReference type="EMBL" id="AHMT02000005">
    <property type="protein sequence ID" value="EQA64466.1"/>
    <property type="molecule type" value="Genomic_DNA"/>
</dbReference>